<proteinExistence type="predicted"/>
<evidence type="ECO:0000313" key="2">
    <source>
        <dbReference type="EMBL" id="JAD15946.1"/>
    </source>
</evidence>
<feature type="chain" id="PRO_5002041950" evidence="1">
    <location>
        <begin position="19"/>
        <end position="137"/>
    </location>
</feature>
<reference evidence="2" key="2">
    <citation type="journal article" date="2015" name="Data Brief">
        <title>Shoot transcriptome of the giant reed, Arundo donax.</title>
        <authorList>
            <person name="Barrero R.A."/>
            <person name="Guerrero F.D."/>
            <person name="Moolhuijzen P."/>
            <person name="Goolsby J.A."/>
            <person name="Tidwell J."/>
            <person name="Bellgard S.E."/>
            <person name="Bellgard M.I."/>
        </authorList>
    </citation>
    <scope>NUCLEOTIDE SEQUENCE</scope>
    <source>
        <tissue evidence="2">Shoot tissue taken approximately 20 cm above the soil surface</tissue>
    </source>
</reference>
<keyword evidence="1" id="KW-0732">Signal</keyword>
<organism evidence="2">
    <name type="scientific">Arundo donax</name>
    <name type="common">Giant reed</name>
    <name type="synonym">Donax arundinaceus</name>
    <dbReference type="NCBI Taxonomy" id="35708"/>
    <lineage>
        <taxon>Eukaryota</taxon>
        <taxon>Viridiplantae</taxon>
        <taxon>Streptophyta</taxon>
        <taxon>Embryophyta</taxon>
        <taxon>Tracheophyta</taxon>
        <taxon>Spermatophyta</taxon>
        <taxon>Magnoliopsida</taxon>
        <taxon>Liliopsida</taxon>
        <taxon>Poales</taxon>
        <taxon>Poaceae</taxon>
        <taxon>PACMAD clade</taxon>
        <taxon>Arundinoideae</taxon>
        <taxon>Arundineae</taxon>
        <taxon>Arundo</taxon>
    </lineage>
</organism>
<sequence>MLASVFFCSVVLASSTDCIPIYSHQFPAHLYPSRTIQSQNLSYTELIDWKYHLINALINISSQNTVVSPSPKPSPEKCIQQDIMPICVLHDQLGLASVQNSSWKQECCRDGCYLHICVDLHHQEFEAENPAVPSRRD</sequence>
<protein>
    <submittedName>
        <fullName evidence="2">Uncharacterized protein</fullName>
    </submittedName>
</protein>
<accession>A0A0A8XQA7</accession>
<dbReference type="EMBL" id="GBRH01281949">
    <property type="protein sequence ID" value="JAD15946.1"/>
    <property type="molecule type" value="Transcribed_RNA"/>
</dbReference>
<name>A0A0A8XQA7_ARUDO</name>
<reference evidence="2" key="1">
    <citation type="submission" date="2014-09" db="EMBL/GenBank/DDBJ databases">
        <authorList>
            <person name="Magalhaes I.L.F."/>
            <person name="Oliveira U."/>
            <person name="Santos F.R."/>
            <person name="Vidigal T.H.D.A."/>
            <person name="Brescovit A.D."/>
            <person name="Santos A.J."/>
        </authorList>
    </citation>
    <scope>NUCLEOTIDE SEQUENCE</scope>
    <source>
        <tissue evidence="2">Shoot tissue taken approximately 20 cm above the soil surface</tissue>
    </source>
</reference>
<dbReference type="AlphaFoldDB" id="A0A0A8XQA7"/>
<feature type="signal peptide" evidence="1">
    <location>
        <begin position="1"/>
        <end position="18"/>
    </location>
</feature>
<evidence type="ECO:0000256" key="1">
    <source>
        <dbReference type="SAM" id="SignalP"/>
    </source>
</evidence>